<keyword evidence="1" id="KW-1133">Transmembrane helix</keyword>
<dbReference type="Pfam" id="PF04116">
    <property type="entry name" value="FA_hydroxylase"/>
    <property type="match status" value="1"/>
</dbReference>
<keyword evidence="1" id="KW-0472">Membrane</keyword>
<name>A0A9P0P556_ACAOB</name>
<dbReference type="GO" id="GO:0016491">
    <property type="term" value="F:oxidoreductase activity"/>
    <property type="evidence" value="ECO:0007669"/>
    <property type="project" value="InterPro"/>
</dbReference>
<dbReference type="EMBL" id="CAKOFQ010006761">
    <property type="protein sequence ID" value="CAH1969162.1"/>
    <property type="molecule type" value="Genomic_DNA"/>
</dbReference>
<protein>
    <recommendedName>
        <fullName evidence="2">Fatty acid hydroxylase domain-containing protein</fullName>
    </recommendedName>
</protein>
<sequence length="104" mass="12526">MHIQSTLLAPLFFFPLHWAAFYTVAIYVYYHGIIDHSGVNFKAYWWQPWQPDAIFHDNHHQYFHVNFSFNIELWDKVSFALYFGYCHGNLNILHARKVASNKYK</sequence>
<accession>A0A9P0P556</accession>
<gene>
    <name evidence="3" type="ORF">ACAOBT_LOCUS8270</name>
</gene>
<comment type="caution">
    <text evidence="3">The sequence shown here is derived from an EMBL/GenBank/DDBJ whole genome shotgun (WGS) entry which is preliminary data.</text>
</comment>
<keyword evidence="1" id="KW-0812">Transmembrane</keyword>
<organism evidence="3 4">
    <name type="scientific">Acanthoscelides obtectus</name>
    <name type="common">Bean weevil</name>
    <name type="synonym">Bruchus obtectus</name>
    <dbReference type="NCBI Taxonomy" id="200917"/>
    <lineage>
        <taxon>Eukaryota</taxon>
        <taxon>Metazoa</taxon>
        <taxon>Ecdysozoa</taxon>
        <taxon>Arthropoda</taxon>
        <taxon>Hexapoda</taxon>
        <taxon>Insecta</taxon>
        <taxon>Pterygota</taxon>
        <taxon>Neoptera</taxon>
        <taxon>Endopterygota</taxon>
        <taxon>Coleoptera</taxon>
        <taxon>Polyphaga</taxon>
        <taxon>Cucujiformia</taxon>
        <taxon>Chrysomeloidea</taxon>
        <taxon>Chrysomelidae</taxon>
        <taxon>Bruchinae</taxon>
        <taxon>Bruchini</taxon>
        <taxon>Acanthoscelides</taxon>
    </lineage>
</organism>
<dbReference type="Proteomes" id="UP001152888">
    <property type="component" value="Unassembled WGS sequence"/>
</dbReference>
<dbReference type="InterPro" id="IPR006694">
    <property type="entry name" value="Fatty_acid_hydroxylase"/>
</dbReference>
<feature type="domain" description="Fatty acid hydroxylase" evidence="2">
    <location>
        <begin position="6"/>
        <end position="77"/>
    </location>
</feature>
<dbReference type="AlphaFoldDB" id="A0A9P0P556"/>
<reference evidence="3" key="1">
    <citation type="submission" date="2022-03" db="EMBL/GenBank/DDBJ databases">
        <authorList>
            <person name="Sayadi A."/>
        </authorList>
    </citation>
    <scope>NUCLEOTIDE SEQUENCE</scope>
</reference>
<evidence type="ECO:0000256" key="1">
    <source>
        <dbReference type="SAM" id="Phobius"/>
    </source>
</evidence>
<proteinExistence type="predicted"/>
<dbReference type="OrthoDB" id="408954at2759"/>
<evidence type="ECO:0000313" key="3">
    <source>
        <dbReference type="EMBL" id="CAH1969162.1"/>
    </source>
</evidence>
<evidence type="ECO:0000259" key="2">
    <source>
        <dbReference type="Pfam" id="PF04116"/>
    </source>
</evidence>
<feature type="transmembrane region" description="Helical" evidence="1">
    <location>
        <begin position="7"/>
        <end position="30"/>
    </location>
</feature>
<keyword evidence="4" id="KW-1185">Reference proteome</keyword>
<dbReference type="GO" id="GO:0008610">
    <property type="term" value="P:lipid biosynthetic process"/>
    <property type="evidence" value="ECO:0007669"/>
    <property type="project" value="InterPro"/>
</dbReference>
<dbReference type="GO" id="GO:0005506">
    <property type="term" value="F:iron ion binding"/>
    <property type="evidence" value="ECO:0007669"/>
    <property type="project" value="InterPro"/>
</dbReference>
<evidence type="ECO:0000313" key="4">
    <source>
        <dbReference type="Proteomes" id="UP001152888"/>
    </source>
</evidence>